<keyword evidence="5" id="KW-1185">Reference proteome</keyword>
<evidence type="ECO:0000259" key="3">
    <source>
        <dbReference type="SMART" id="SM00822"/>
    </source>
</evidence>
<evidence type="ECO:0000256" key="1">
    <source>
        <dbReference type="ARBA" id="ARBA00006484"/>
    </source>
</evidence>
<dbReference type="Proteomes" id="UP001172630">
    <property type="component" value="Unassembled WGS sequence"/>
</dbReference>
<protein>
    <submittedName>
        <fullName evidence="4">SDR family oxidoreductase</fullName>
    </submittedName>
</protein>
<evidence type="ECO:0000256" key="2">
    <source>
        <dbReference type="ARBA" id="ARBA00023002"/>
    </source>
</evidence>
<gene>
    <name evidence="4" type="ORF">PY650_33255</name>
</gene>
<keyword evidence="2" id="KW-0560">Oxidoreductase</keyword>
<evidence type="ECO:0000313" key="4">
    <source>
        <dbReference type="EMBL" id="MDL2410381.1"/>
    </source>
</evidence>
<dbReference type="SMART" id="SM00822">
    <property type="entry name" value="PKS_KR"/>
    <property type="match status" value="1"/>
</dbReference>
<dbReference type="PANTHER" id="PTHR43639:SF1">
    <property type="entry name" value="SHORT-CHAIN DEHYDROGENASE_REDUCTASE FAMILY PROTEIN"/>
    <property type="match status" value="1"/>
</dbReference>
<comment type="caution">
    <text evidence="4">The sequence shown here is derived from an EMBL/GenBank/DDBJ whole genome shotgun (WGS) entry which is preliminary data.</text>
</comment>
<feature type="domain" description="Ketoreductase" evidence="3">
    <location>
        <begin position="7"/>
        <end position="185"/>
    </location>
</feature>
<dbReference type="InterPro" id="IPR036291">
    <property type="entry name" value="NAD(P)-bd_dom_sf"/>
</dbReference>
<dbReference type="InterPro" id="IPR057326">
    <property type="entry name" value="KR_dom"/>
</dbReference>
<dbReference type="PRINTS" id="PR00080">
    <property type="entry name" value="SDRFAMILY"/>
</dbReference>
<accession>A0ABT7KPN7</accession>
<dbReference type="RefSeq" id="WP_285884252.1">
    <property type="nucleotide sequence ID" value="NZ_JARFYN010000079.1"/>
</dbReference>
<name>A0ABT7KPN7_9HYPH</name>
<dbReference type="Pfam" id="PF13561">
    <property type="entry name" value="adh_short_C2"/>
    <property type="match status" value="1"/>
</dbReference>
<dbReference type="Gene3D" id="3.40.50.720">
    <property type="entry name" value="NAD(P)-binding Rossmann-like Domain"/>
    <property type="match status" value="1"/>
</dbReference>
<proteinExistence type="inferred from homology"/>
<evidence type="ECO:0000313" key="5">
    <source>
        <dbReference type="Proteomes" id="UP001172630"/>
    </source>
</evidence>
<reference evidence="4" key="1">
    <citation type="submission" date="2023-06" db="EMBL/GenBank/DDBJ databases">
        <title>Phylogenetic Diversity of Rhizobium strains.</title>
        <authorList>
            <person name="Moura F.T."/>
            <person name="Helene L.C.F."/>
            <person name="Hungria M."/>
        </authorList>
    </citation>
    <scope>NUCLEOTIDE SEQUENCE</scope>
    <source>
        <strain evidence="4">CCGE524</strain>
    </source>
</reference>
<sequence length="248" mass="25383">MNVLSGKRALVTGASRGIGAATALRLAREGADVAITYERSADKADIVAEIKALGRNAIAIQADAADAAAVVRAVEQSVAALGGLDVLVNNAGQFRMAPLESLTLEDIDGLLAINVRAVVLASQAAARHLPRGGRIISLGSCVAERVPGPRVSLYALTKTALIDWTKGLAHDLGPKGITVNLVSPGPTDTDMNPATSEIADAQRGFLPIPQYGRPEDIAAMVAFVAGPEGSFINGAILNVDGGDGGFTI</sequence>
<comment type="similarity">
    <text evidence="1">Belongs to the short-chain dehydrogenases/reductases (SDR) family.</text>
</comment>
<dbReference type="PANTHER" id="PTHR43639">
    <property type="entry name" value="OXIDOREDUCTASE, SHORT-CHAIN DEHYDROGENASE/REDUCTASE FAMILY (AFU_ORTHOLOGUE AFUA_5G02870)"/>
    <property type="match status" value="1"/>
</dbReference>
<dbReference type="EMBL" id="JARFYN010000079">
    <property type="protein sequence ID" value="MDL2410381.1"/>
    <property type="molecule type" value="Genomic_DNA"/>
</dbReference>
<dbReference type="SUPFAM" id="SSF51735">
    <property type="entry name" value="NAD(P)-binding Rossmann-fold domains"/>
    <property type="match status" value="1"/>
</dbReference>
<dbReference type="InterPro" id="IPR002347">
    <property type="entry name" value="SDR_fam"/>
</dbReference>
<dbReference type="CDD" id="cd05233">
    <property type="entry name" value="SDR_c"/>
    <property type="match status" value="1"/>
</dbReference>
<organism evidence="4 5">
    <name type="scientific">Rhizobium calliandrae</name>
    <dbReference type="NCBI Taxonomy" id="1312182"/>
    <lineage>
        <taxon>Bacteria</taxon>
        <taxon>Pseudomonadati</taxon>
        <taxon>Pseudomonadota</taxon>
        <taxon>Alphaproteobacteria</taxon>
        <taxon>Hyphomicrobiales</taxon>
        <taxon>Rhizobiaceae</taxon>
        <taxon>Rhizobium/Agrobacterium group</taxon>
        <taxon>Rhizobium</taxon>
    </lineage>
</organism>
<dbReference type="PRINTS" id="PR00081">
    <property type="entry name" value="GDHRDH"/>
</dbReference>